<evidence type="ECO:0000313" key="2">
    <source>
        <dbReference type="Proteomes" id="UP001500034"/>
    </source>
</evidence>
<reference evidence="2" key="1">
    <citation type="journal article" date="2019" name="Int. J. Syst. Evol. Microbiol.">
        <title>The Global Catalogue of Microorganisms (GCM) 10K type strain sequencing project: providing services to taxonomists for standard genome sequencing and annotation.</title>
        <authorList>
            <consortium name="The Broad Institute Genomics Platform"/>
            <consortium name="The Broad Institute Genome Sequencing Center for Infectious Disease"/>
            <person name="Wu L."/>
            <person name="Ma J."/>
        </authorList>
    </citation>
    <scope>NUCLEOTIDE SEQUENCE [LARGE SCALE GENOMIC DNA]</scope>
    <source>
        <strain evidence="2">JCM 17027</strain>
    </source>
</reference>
<dbReference type="Proteomes" id="UP001500034">
    <property type="component" value="Unassembled WGS sequence"/>
</dbReference>
<organism evidence="1 2">
    <name type="scientific">Streptomyces marokkonensis</name>
    <dbReference type="NCBI Taxonomy" id="324855"/>
    <lineage>
        <taxon>Bacteria</taxon>
        <taxon>Bacillati</taxon>
        <taxon>Actinomycetota</taxon>
        <taxon>Actinomycetes</taxon>
        <taxon>Kitasatosporales</taxon>
        <taxon>Streptomycetaceae</taxon>
        <taxon>Streptomyces</taxon>
    </lineage>
</organism>
<accession>A0ABP7NZY6</accession>
<evidence type="ECO:0000313" key="1">
    <source>
        <dbReference type="EMBL" id="GAA3956914.1"/>
    </source>
</evidence>
<dbReference type="RefSeq" id="WP_345589143.1">
    <property type="nucleotide sequence ID" value="NZ_BAABCQ010000009.1"/>
</dbReference>
<comment type="caution">
    <text evidence="1">The sequence shown here is derived from an EMBL/GenBank/DDBJ whole genome shotgun (WGS) entry which is preliminary data.</text>
</comment>
<dbReference type="EMBL" id="BAABCQ010000009">
    <property type="protein sequence ID" value="GAA3956914.1"/>
    <property type="molecule type" value="Genomic_DNA"/>
</dbReference>
<protein>
    <submittedName>
        <fullName evidence="1">Uncharacterized protein</fullName>
    </submittedName>
</protein>
<sequence>MTPKDAFTDLRHRVFMTGSIFPTWAVPPSATGHHIALVSERPADPPCPWVVALVVRAETLAPLVDAGLLRLGKPEPIPEYEGRRGFRWEPGAGGRGVQDLDALTGRAVRCGCALPNGRGPPSSRGSAGRVLFRT</sequence>
<proteinExistence type="predicted"/>
<keyword evidence="2" id="KW-1185">Reference proteome</keyword>
<gene>
    <name evidence="1" type="ORF">GCM10022384_07540</name>
</gene>
<name>A0ABP7NZY6_9ACTN</name>